<organism evidence="2 3">
    <name type="scientific">Oopsacas minuta</name>
    <dbReference type="NCBI Taxonomy" id="111878"/>
    <lineage>
        <taxon>Eukaryota</taxon>
        <taxon>Metazoa</taxon>
        <taxon>Porifera</taxon>
        <taxon>Hexactinellida</taxon>
        <taxon>Hexasterophora</taxon>
        <taxon>Lyssacinosida</taxon>
        <taxon>Leucopsacidae</taxon>
        <taxon>Oopsacas</taxon>
    </lineage>
</organism>
<dbReference type="Proteomes" id="UP001165289">
    <property type="component" value="Unassembled WGS sequence"/>
</dbReference>
<protein>
    <submittedName>
        <fullName evidence="2">Uncharacterized protein</fullName>
    </submittedName>
</protein>
<comment type="caution">
    <text evidence="2">The sequence shown here is derived from an EMBL/GenBank/DDBJ whole genome shotgun (WGS) entry which is preliminary data.</text>
</comment>
<feature type="transmembrane region" description="Helical" evidence="1">
    <location>
        <begin position="12"/>
        <end position="34"/>
    </location>
</feature>
<name>A0AAV7KCK2_9METZ</name>
<keyword evidence="1" id="KW-0812">Transmembrane</keyword>
<evidence type="ECO:0000313" key="2">
    <source>
        <dbReference type="EMBL" id="KAI6659181.1"/>
    </source>
</evidence>
<dbReference type="AlphaFoldDB" id="A0AAV7KCK2"/>
<feature type="transmembrane region" description="Helical" evidence="1">
    <location>
        <begin position="70"/>
        <end position="89"/>
    </location>
</feature>
<keyword evidence="1" id="KW-0472">Membrane</keyword>
<evidence type="ECO:0000256" key="1">
    <source>
        <dbReference type="SAM" id="Phobius"/>
    </source>
</evidence>
<keyword evidence="1" id="KW-1133">Transmembrane helix</keyword>
<dbReference type="EMBL" id="JAKMXF010000066">
    <property type="protein sequence ID" value="KAI6659181.1"/>
    <property type="molecule type" value="Genomic_DNA"/>
</dbReference>
<reference evidence="2 3" key="1">
    <citation type="journal article" date="2023" name="BMC Biol.">
        <title>The compact genome of the sponge Oopsacas minuta (Hexactinellida) is lacking key metazoan core genes.</title>
        <authorList>
            <person name="Santini S."/>
            <person name="Schenkelaars Q."/>
            <person name="Jourda C."/>
            <person name="Duchesne M."/>
            <person name="Belahbib H."/>
            <person name="Rocher C."/>
            <person name="Selva M."/>
            <person name="Riesgo A."/>
            <person name="Vervoort M."/>
            <person name="Leys S.P."/>
            <person name="Kodjabachian L."/>
            <person name="Le Bivic A."/>
            <person name="Borchiellini C."/>
            <person name="Claverie J.M."/>
            <person name="Renard E."/>
        </authorList>
    </citation>
    <scope>NUCLEOTIDE SEQUENCE [LARGE SCALE GENOMIC DNA]</scope>
    <source>
        <strain evidence="2">SPO-2</strain>
    </source>
</reference>
<evidence type="ECO:0000313" key="3">
    <source>
        <dbReference type="Proteomes" id="UP001165289"/>
    </source>
</evidence>
<sequence length="151" mass="16806">MCSSSLRIVSFACAFGVLTILLTLSIISGLYLFVLSWSEFCQSVPTTCEECETLSTNCDYLIASTSLLSAQSALIILCFYTIICFYVTIKRNTTDILEPEPSVELPTPFIMADTSRNPVCTPHILPEYSEALSDRECLIRPRQPPNYADIN</sequence>
<proteinExistence type="predicted"/>
<accession>A0AAV7KCK2</accession>
<gene>
    <name evidence="2" type="ORF">LOD99_14855</name>
</gene>
<keyword evidence="3" id="KW-1185">Reference proteome</keyword>